<dbReference type="InterPro" id="IPR051101">
    <property type="entry name" value="ZC3H12/N4BP1_RNase_Reg"/>
</dbReference>
<dbReference type="GO" id="GO:0008270">
    <property type="term" value="F:zinc ion binding"/>
    <property type="evidence" value="ECO:0007669"/>
    <property type="project" value="UniProtKB-KW"/>
</dbReference>
<dbReference type="Proteomes" id="UP000314982">
    <property type="component" value="Unassembled WGS sequence"/>
</dbReference>
<keyword evidence="4 10" id="KW-0479">Metal-binding</keyword>
<keyword evidence="9" id="KW-0460">Magnesium</keyword>
<feature type="compositionally biased region" description="Basic and acidic residues" evidence="11">
    <location>
        <begin position="313"/>
        <end position="335"/>
    </location>
</feature>
<evidence type="ECO:0000256" key="10">
    <source>
        <dbReference type="PROSITE-ProRule" id="PRU00723"/>
    </source>
</evidence>
<dbReference type="STRING" id="62062.ENSHHUP00000066458"/>
<evidence type="ECO:0000313" key="14">
    <source>
        <dbReference type="Proteomes" id="UP000314982"/>
    </source>
</evidence>
<dbReference type="GO" id="GO:0061158">
    <property type="term" value="P:3'-UTR-mediated mRNA destabilization"/>
    <property type="evidence" value="ECO:0007669"/>
    <property type="project" value="TreeGrafter"/>
</dbReference>
<dbReference type="GO" id="GO:0003729">
    <property type="term" value="F:mRNA binding"/>
    <property type="evidence" value="ECO:0007669"/>
    <property type="project" value="TreeGrafter"/>
</dbReference>
<dbReference type="GeneTree" id="ENSGT00940000155107"/>
<evidence type="ECO:0000259" key="12">
    <source>
        <dbReference type="PROSITE" id="PS50103"/>
    </source>
</evidence>
<dbReference type="GO" id="GO:0016787">
    <property type="term" value="F:hydrolase activity"/>
    <property type="evidence" value="ECO:0007669"/>
    <property type="project" value="UniProtKB-KW"/>
</dbReference>
<keyword evidence="14" id="KW-1185">Reference proteome</keyword>
<dbReference type="Pfam" id="PF18561">
    <property type="entry name" value="Regnase_1_C"/>
    <property type="match status" value="1"/>
</dbReference>
<evidence type="ECO:0000256" key="3">
    <source>
        <dbReference type="ARBA" id="ARBA00022722"/>
    </source>
</evidence>
<keyword evidence="3" id="KW-0540">Nuclease</keyword>
<feature type="region of interest" description="Disordered" evidence="11">
    <location>
        <begin position="580"/>
        <end position="627"/>
    </location>
</feature>
<comment type="cofactor">
    <cofactor evidence="1">
        <name>Mg(2+)</name>
        <dbReference type="ChEBI" id="CHEBI:18420"/>
    </cofactor>
</comment>
<feature type="zinc finger region" description="C3H1-type" evidence="10">
    <location>
        <begin position="284"/>
        <end position="309"/>
    </location>
</feature>
<dbReference type="InterPro" id="IPR040757">
    <property type="entry name" value="Regnase_1/ZC3H12_C"/>
</dbReference>
<feature type="domain" description="C3H1-type" evidence="12">
    <location>
        <begin position="284"/>
        <end position="309"/>
    </location>
</feature>
<dbReference type="InterPro" id="IPR000571">
    <property type="entry name" value="Znf_CCCH"/>
</dbReference>
<keyword evidence="8 10" id="KW-0862">Zinc</keyword>
<reference evidence="13" key="2">
    <citation type="submission" date="2025-08" db="UniProtKB">
        <authorList>
            <consortium name="Ensembl"/>
        </authorList>
    </citation>
    <scope>IDENTIFICATION</scope>
</reference>
<organism evidence="13 14">
    <name type="scientific">Hucho hucho</name>
    <name type="common">huchen</name>
    <dbReference type="NCBI Taxonomy" id="62062"/>
    <lineage>
        <taxon>Eukaryota</taxon>
        <taxon>Metazoa</taxon>
        <taxon>Chordata</taxon>
        <taxon>Craniata</taxon>
        <taxon>Vertebrata</taxon>
        <taxon>Euteleostomi</taxon>
        <taxon>Actinopterygii</taxon>
        <taxon>Neopterygii</taxon>
        <taxon>Teleostei</taxon>
        <taxon>Protacanthopterygii</taxon>
        <taxon>Salmoniformes</taxon>
        <taxon>Salmonidae</taxon>
        <taxon>Salmoninae</taxon>
        <taxon>Hucho</taxon>
    </lineage>
</organism>
<feature type="region of interest" description="Disordered" evidence="11">
    <location>
        <begin position="443"/>
        <end position="532"/>
    </location>
</feature>
<dbReference type="GO" id="GO:0004521">
    <property type="term" value="F:RNA endonuclease activity"/>
    <property type="evidence" value="ECO:0007669"/>
    <property type="project" value="TreeGrafter"/>
</dbReference>
<dbReference type="Gene3D" id="3.40.50.11980">
    <property type="match status" value="1"/>
</dbReference>
<accession>A0A4W5PWB4</accession>
<evidence type="ECO:0000256" key="1">
    <source>
        <dbReference type="ARBA" id="ARBA00001946"/>
    </source>
</evidence>
<dbReference type="PANTHER" id="PTHR12876:SF10">
    <property type="entry name" value="ENDORIBONUCLEASE ZC3H12A"/>
    <property type="match status" value="1"/>
</dbReference>
<dbReference type="CDD" id="cd18729">
    <property type="entry name" value="PIN_Zc3h12-like"/>
    <property type="match status" value="1"/>
</dbReference>
<dbReference type="AlphaFoldDB" id="A0A4W5PWB4"/>
<dbReference type="PANTHER" id="PTHR12876">
    <property type="entry name" value="N4BP1-RELATED"/>
    <property type="match status" value="1"/>
</dbReference>
<feature type="region of interest" description="Disordered" evidence="11">
    <location>
        <begin position="62"/>
        <end position="120"/>
    </location>
</feature>
<dbReference type="Ensembl" id="ENSHHUT00000068697.1">
    <property type="protein sequence ID" value="ENSHHUP00000066458.1"/>
    <property type="gene ID" value="ENSHHUG00000039189.1"/>
</dbReference>
<sequence length="676" mass="76040">MDQAFPSLQIPATGLFERDPGELQLRVDFFRKLGYSPMEVRAALLKLGLSTDTNSVLGELVRSGASTSTSNSTIPESGDDTTGPTSHTGSSMASSRAHGPQRDRPVSSLEDRRDTDSGLKPIVIDGSNVAMSHGNKQVFSCRGIELAVIYFLDRGHSTVIVFVPSWRKEQPRPDVPITDQHILMELEKKKIVVFTPSRRVGGKRVVCYDDRFIVKHAYESDGVIVSNDTYRDLQGERPEWKRCIEERLLMYSFVNDKFMPPDDPLGRHGPSLENFLRKKPLLPEHKRQLCPYGKKCTYGVKCKFYHPERTHQSHSSLADELREKARLSSVKEDRNPMMSHLRGPQSDPGSFPSYSLENDLQHRLTLEHRGSPREGPKSQVTENMLLYWDGPLSSRNQQACSPTAVGQGQMDWPSMHNMPSMLSPSTTTDLPYASISHERLDSGFGSYESQSQYSDVSQGHSKAFRPRQQQQQGFPSGSRHPGMHPERLAQDSPQPCRCCFHLAPSSGPQQQHHSNPHLESHSQSQPRYDTYPPLLFPPNRNHYSLPCNFQQGGVGAHHFHPHLHPQKYWSDPFHGGVPKARASCSLPPGPHLHQPPAPHGTPHSCSSYRDQQEHDSWAQPPPPSAFDTEREELRKKLQAIFNTHQVDTVMGMFPHLMDAQKLAAEILNLKSQRGAF</sequence>
<dbReference type="FunFam" id="3.40.50.11980:FF:000001">
    <property type="entry name" value="ZC3H12A isoform 1"/>
    <property type="match status" value="1"/>
</dbReference>
<evidence type="ECO:0000256" key="9">
    <source>
        <dbReference type="ARBA" id="ARBA00022842"/>
    </source>
</evidence>
<evidence type="ECO:0000313" key="13">
    <source>
        <dbReference type="Ensembl" id="ENSHHUP00000066458.1"/>
    </source>
</evidence>
<evidence type="ECO:0000256" key="2">
    <source>
        <dbReference type="ARBA" id="ARBA00010922"/>
    </source>
</evidence>
<dbReference type="Pfam" id="PF11977">
    <property type="entry name" value="RNase_Zc3h12a"/>
    <property type="match status" value="1"/>
</dbReference>
<evidence type="ECO:0000256" key="4">
    <source>
        <dbReference type="ARBA" id="ARBA00022723"/>
    </source>
</evidence>
<dbReference type="GO" id="GO:0036464">
    <property type="term" value="C:cytoplasmic ribonucleoprotein granule"/>
    <property type="evidence" value="ECO:0007669"/>
    <property type="project" value="TreeGrafter"/>
</dbReference>
<comment type="similarity">
    <text evidence="2">Belongs to the ZC3H12 family.</text>
</comment>
<feature type="compositionally biased region" description="Polar residues" evidence="11">
    <location>
        <begin position="447"/>
        <end position="460"/>
    </location>
</feature>
<keyword evidence="5" id="KW-0255">Endonuclease</keyword>
<feature type="compositionally biased region" description="Basic and acidic residues" evidence="11">
    <location>
        <begin position="100"/>
        <end position="117"/>
    </location>
</feature>
<evidence type="ECO:0000256" key="7">
    <source>
        <dbReference type="ARBA" id="ARBA00022801"/>
    </source>
</evidence>
<dbReference type="GO" id="GO:0005634">
    <property type="term" value="C:nucleus"/>
    <property type="evidence" value="ECO:0007669"/>
    <property type="project" value="TreeGrafter"/>
</dbReference>
<keyword evidence="7" id="KW-0378">Hydrolase</keyword>
<evidence type="ECO:0000256" key="5">
    <source>
        <dbReference type="ARBA" id="ARBA00022759"/>
    </source>
</evidence>
<dbReference type="PROSITE" id="PS50103">
    <property type="entry name" value="ZF_C3H1"/>
    <property type="match status" value="1"/>
</dbReference>
<dbReference type="InterPro" id="IPR040546">
    <property type="entry name" value="Rege-1_UBA-like"/>
</dbReference>
<evidence type="ECO:0000256" key="11">
    <source>
        <dbReference type="SAM" id="MobiDB-lite"/>
    </source>
</evidence>
<dbReference type="InterPro" id="IPR021869">
    <property type="entry name" value="RNase_Zc3h12_NYN"/>
</dbReference>
<proteinExistence type="inferred from homology"/>
<feature type="compositionally biased region" description="Polar residues" evidence="11">
    <location>
        <begin position="64"/>
        <end position="94"/>
    </location>
</feature>
<feature type="compositionally biased region" description="Pro residues" evidence="11">
    <location>
        <begin position="587"/>
        <end position="599"/>
    </location>
</feature>
<protein>
    <submittedName>
        <fullName evidence="13">Zinc finger CCCH-type containing 12A</fullName>
    </submittedName>
</protein>
<dbReference type="Pfam" id="PF18039">
    <property type="entry name" value="UBA_6"/>
    <property type="match status" value="1"/>
</dbReference>
<keyword evidence="6 10" id="KW-0863">Zinc-finger</keyword>
<evidence type="ECO:0000256" key="8">
    <source>
        <dbReference type="ARBA" id="ARBA00022833"/>
    </source>
</evidence>
<reference evidence="13" key="3">
    <citation type="submission" date="2025-09" db="UniProtKB">
        <authorList>
            <consortium name="Ensembl"/>
        </authorList>
    </citation>
    <scope>IDENTIFICATION</scope>
</reference>
<feature type="compositionally biased region" description="Low complexity" evidence="11">
    <location>
        <begin position="466"/>
        <end position="478"/>
    </location>
</feature>
<evidence type="ECO:0000256" key="6">
    <source>
        <dbReference type="ARBA" id="ARBA00022771"/>
    </source>
</evidence>
<name>A0A4W5PWB4_9TELE</name>
<reference evidence="14" key="1">
    <citation type="submission" date="2018-06" db="EMBL/GenBank/DDBJ databases">
        <title>Genome assembly of Danube salmon.</title>
        <authorList>
            <person name="Macqueen D.J."/>
            <person name="Gundappa M.K."/>
        </authorList>
    </citation>
    <scope>NUCLEOTIDE SEQUENCE [LARGE SCALE GENOMIC DNA]</scope>
</reference>
<feature type="region of interest" description="Disordered" evidence="11">
    <location>
        <begin position="313"/>
        <end position="352"/>
    </location>
</feature>